<sequence>MGKNAEDFLACFNRIDKWMQSQLQNPNNMGFSEMTRRLARQSHLQVHVYENDLLQIAQLRNAIVHDRIATDFVIAEPNEWVINRLKEIETQLLEPERVIPVFKKYVTGFEKTTSLTDILRIVNSKRYSQFPIYDRGKFLGLITAHGLGLWMASQCQANQLVIDLANKTAEDVLKTDRRRHNYQFVSSDTYIYQVAHIFMEKPTVETVFITKDGHPDGNLIGIIRPKDIMLGYYKDWRAFIQ</sequence>
<dbReference type="OrthoDB" id="49104at2"/>
<dbReference type="Proteomes" id="UP000277864">
    <property type="component" value="Unassembled WGS sequence"/>
</dbReference>
<evidence type="ECO:0000259" key="1">
    <source>
        <dbReference type="Pfam" id="PF00571"/>
    </source>
</evidence>
<keyword evidence="3" id="KW-1185">Reference proteome</keyword>
<evidence type="ECO:0000313" key="3">
    <source>
        <dbReference type="Proteomes" id="UP000277864"/>
    </source>
</evidence>
<dbReference type="Gene3D" id="3.10.580.10">
    <property type="entry name" value="CBS-domain"/>
    <property type="match status" value="1"/>
</dbReference>
<comment type="caution">
    <text evidence="2">The sequence shown here is derived from an EMBL/GenBank/DDBJ whole genome shotgun (WGS) entry which is preliminary data.</text>
</comment>
<feature type="domain" description="CBS" evidence="1">
    <location>
        <begin position="180"/>
        <end position="229"/>
    </location>
</feature>
<dbReference type="EMBL" id="PXZH01000001">
    <property type="protein sequence ID" value="RST89995.1"/>
    <property type="molecule type" value="Genomic_DNA"/>
</dbReference>
<reference evidence="2 3" key="1">
    <citation type="submission" date="2018-03" db="EMBL/GenBank/DDBJ databases">
        <authorList>
            <person name="Gulvik C.A."/>
        </authorList>
    </citation>
    <scope>NUCLEOTIDE SEQUENCE [LARGE SCALE GENOMIC DNA]</scope>
    <source>
        <strain evidence="2 3">JCM 31581</strain>
    </source>
</reference>
<accession>A0A3S0AET2</accession>
<dbReference type="InterPro" id="IPR046342">
    <property type="entry name" value="CBS_dom_sf"/>
</dbReference>
<organism evidence="2 3">
    <name type="scientific">Vagococcus humatus</name>
    <dbReference type="NCBI Taxonomy" id="1889241"/>
    <lineage>
        <taxon>Bacteria</taxon>
        <taxon>Bacillati</taxon>
        <taxon>Bacillota</taxon>
        <taxon>Bacilli</taxon>
        <taxon>Lactobacillales</taxon>
        <taxon>Enterococcaceae</taxon>
        <taxon>Vagococcus</taxon>
    </lineage>
</organism>
<proteinExistence type="predicted"/>
<protein>
    <recommendedName>
        <fullName evidence="1">CBS domain-containing protein</fullName>
    </recommendedName>
</protein>
<dbReference type="AlphaFoldDB" id="A0A3S0AET2"/>
<dbReference type="InterPro" id="IPR000644">
    <property type="entry name" value="CBS_dom"/>
</dbReference>
<evidence type="ECO:0000313" key="2">
    <source>
        <dbReference type="EMBL" id="RST89995.1"/>
    </source>
</evidence>
<feature type="domain" description="CBS" evidence="1">
    <location>
        <begin position="111"/>
        <end position="145"/>
    </location>
</feature>
<dbReference type="Pfam" id="PF00571">
    <property type="entry name" value="CBS"/>
    <property type="match status" value="2"/>
</dbReference>
<dbReference type="SUPFAM" id="SSF54631">
    <property type="entry name" value="CBS-domain pair"/>
    <property type="match status" value="1"/>
</dbReference>
<dbReference type="RefSeq" id="WP_125942610.1">
    <property type="nucleotide sequence ID" value="NZ_PXZH01000001.1"/>
</dbReference>
<name>A0A3S0AET2_9ENTE</name>
<gene>
    <name evidence="2" type="ORF">C7P63_02640</name>
</gene>